<evidence type="ECO:0000256" key="1">
    <source>
        <dbReference type="ARBA" id="ARBA00004127"/>
    </source>
</evidence>
<dbReference type="SUPFAM" id="SSF103473">
    <property type="entry name" value="MFS general substrate transporter"/>
    <property type="match status" value="1"/>
</dbReference>
<evidence type="ECO:0000256" key="3">
    <source>
        <dbReference type="ARBA" id="ARBA00022692"/>
    </source>
</evidence>
<evidence type="ECO:0008006" key="8">
    <source>
        <dbReference type="Google" id="ProtNLM"/>
    </source>
</evidence>
<feature type="transmembrane region" description="Helical" evidence="6">
    <location>
        <begin position="160"/>
        <end position="185"/>
    </location>
</feature>
<comment type="subcellular location">
    <subcellularLocation>
        <location evidence="1">Endomembrane system</location>
        <topology evidence="1">Multi-pass membrane protein</topology>
    </subcellularLocation>
</comment>
<evidence type="ECO:0000256" key="5">
    <source>
        <dbReference type="ARBA" id="ARBA00023136"/>
    </source>
</evidence>
<evidence type="ECO:0000313" key="7">
    <source>
        <dbReference type="EMBL" id="EGO26220.1"/>
    </source>
</evidence>
<dbReference type="GeneID" id="18816381"/>
<dbReference type="PANTHER" id="PTHR23501">
    <property type="entry name" value="MAJOR FACILITATOR SUPERFAMILY"/>
    <property type="match status" value="1"/>
</dbReference>
<keyword evidence="4 6" id="KW-1133">Transmembrane helix</keyword>
<organism>
    <name type="scientific">Serpula lacrymans var. lacrymans (strain S7.9)</name>
    <name type="common">Dry rot fungus</name>
    <dbReference type="NCBI Taxonomy" id="578457"/>
    <lineage>
        <taxon>Eukaryota</taxon>
        <taxon>Fungi</taxon>
        <taxon>Dikarya</taxon>
        <taxon>Basidiomycota</taxon>
        <taxon>Agaricomycotina</taxon>
        <taxon>Agaricomycetes</taxon>
        <taxon>Agaricomycetidae</taxon>
        <taxon>Boletales</taxon>
        <taxon>Coniophorineae</taxon>
        <taxon>Serpulaceae</taxon>
        <taxon>Serpula</taxon>
    </lineage>
</organism>
<keyword evidence="5 6" id="KW-0472">Membrane</keyword>
<accession>F8NR47</accession>
<protein>
    <recommendedName>
        <fullName evidence="8">Major facilitator superfamily (MFS) profile domain-containing protein</fullName>
    </recommendedName>
</protein>
<proteinExistence type="predicted"/>
<dbReference type="InterPro" id="IPR036259">
    <property type="entry name" value="MFS_trans_sf"/>
</dbReference>
<feature type="transmembrane region" description="Helical" evidence="6">
    <location>
        <begin position="26"/>
        <end position="45"/>
    </location>
</feature>
<dbReference type="RefSeq" id="XP_007316393.1">
    <property type="nucleotide sequence ID" value="XM_007316331.1"/>
</dbReference>
<evidence type="ECO:0000256" key="2">
    <source>
        <dbReference type="ARBA" id="ARBA00022448"/>
    </source>
</evidence>
<keyword evidence="2" id="KW-0813">Transport</keyword>
<dbReference type="OrthoDB" id="10021397at2759"/>
<name>F8NR47_SERL9</name>
<keyword evidence="3 6" id="KW-0812">Transmembrane</keyword>
<feature type="transmembrane region" description="Helical" evidence="6">
    <location>
        <begin position="57"/>
        <end position="80"/>
    </location>
</feature>
<feature type="transmembrane region" description="Helical" evidence="6">
    <location>
        <begin position="86"/>
        <end position="110"/>
    </location>
</feature>
<dbReference type="Proteomes" id="UP000008064">
    <property type="component" value="Unassembled WGS sequence"/>
</dbReference>
<reference evidence="7" key="1">
    <citation type="submission" date="2011-04" db="EMBL/GenBank/DDBJ databases">
        <title>Evolution of plant cell wall degrading machinery underlies the functional diversity of forest fungi.</title>
        <authorList>
            <consortium name="US DOE Joint Genome Institute (JGI-PGF)"/>
            <person name="Eastwood D.C."/>
            <person name="Floudas D."/>
            <person name="Binder M."/>
            <person name="Majcherczyk A."/>
            <person name="Schneider P."/>
            <person name="Aerts A."/>
            <person name="Asiegbu F.O."/>
            <person name="Baker S.E."/>
            <person name="Barry K."/>
            <person name="Bendiksby M."/>
            <person name="Blumentritt M."/>
            <person name="Coutinho P.M."/>
            <person name="Cullen D."/>
            <person name="Cullen D."/>
            <person name="Gathman A."/>
            <person name="Goodell B."/>
            <person name="Henrissat B."/>
            <person name="Ihrmark K."/>
            <person name="Kauserud H."/>
            <person name="Kohler A."/>
            <person name="LaButti K."/>
            <person name="Lapidus A."/>
            <person name="Lavin J.L."/>
            <person name="Lee Y.-H."/>
            <person name="Lindquist E."/>
            <person name="Lilly W."/>
            <person name="Lucas S."/>
            <person name="Morin E."/>
            <person name="Murat C."/>
            <person name="Oguiza J.A."/>
            <person name="Park J."/>
            <person name="Pisabarro A.G."/>
            <person name="Riley R."/>
            <person name="Rosling A."/>
            <person name="Salamov A."/>
            <person name="Schmidt O."/>
            <person name="Schmutz J."/>
            <person name="Skrede I."/>
            <person name="Stenlid J."/>
            <person name="Wiebenga A."/>
            <person name="Xie X."/>
            <person name="Kues U."/>
            <person name="Hibbett D.S."/>
            <person name="Hoffmeister D."/>
            <person name="Hogberg N."/>
            <person name="Martin F."/>
            <person name="Grigoriev I.V."/>
            <person name="Watkinson S.C."/>
        </authorList>
    </citation>
    <scope>NUCLEOTIDE SEQUENCE</scope>
    <source>
        <strain evidence="7">S7.9</strain>
    </source>
</reference>
<dbReference type="KEGG" id="sla:SERLADRAFT_447455"/>
<dbReference type="PANTHER" id="PTHR23501:SF191">
    <property type="entry name" value="VACUOLAR BASIC AMINO ACID TRANSPORTER 4"/>
    <property type="match status" value="1"/>
</dbReference>
<dbReference type="GO" id="GO:0022857">
    <property type="term" value="F:transmembrane transporter activity"/>
    <property type="evidence" value="ECO:0007669"/>
    <property type="project" value="TreeGrafter"/>
</dbReference>
<dbReference type="HOGENOM" id="CLU_1366983_0_0_1"/>
<dbReference type="AlphaFoldDB" id="F8NR47"/>
<evidence type="ECO:0000256" key="4">
    <source>
        <dbReference type="ARBA" id="ARBA00022989"/>
    </source>
</evidence>
<dbReference type="GO" id="GO:0005886">
    <property type="term" value="C:plasma membrane"/>
    <property type="evidence" value="ECO:0007669"/>
    <property type="project" value="TreeGrafter"/>
</dbReference>
<dbReference type="GO" id="GO:0012505">
    <property type="term" value="C:endomembrane system"/>
    <property type="evidence" value="ECO:0007669"/>
    <property type="project" value="UniProtKB-SubCell"/>
</dbReference>
<sequence>MVLIGIFLSPLINAAARFKGVAPTCILLYSGCFIMISGVILRTVVTRLTPKILGSFYLLLLGVGGGLVAQTGFLLAQASVSPEDCAVANALAVFWETLGGSFGLSISGAVNRVELTKRFSKIPSTLINPETLAAINRNPRLVHTPGILNEYTRELVINEFVGSLLLTFRVCVVFAGVIFLTSLLVKHEGLDDAEDSDNSE</sequence>
<dbReference type="EMBL" id="GL945432">
    <property type="protein sequence ID" value="EGO26220.1"/>
    <property type="molecule type" value="Genomic_DNA"/>
</dbReference>
<evidence type="ECO:0000256" key="6">
    <source>
        <dbReference type="SAM" id="Phobius"/>
    </source>
</evidence>
<gene>
    <name evidence="7" type="ORF">SERLADRAFT_447455</name>
</gene>